<evidence type="ECO:0000256" key="2">
    <source>
        <dbReference type="ARBA" id="ARBA00022801"/>
    </source>
</evidence>
<protein>
    <recommendedName>
        <fullName evidence="4">EF-hand domain-containing protein</fullName>
    </recommendedName>
</protein>
<feature type="region of interest" description="Disordered" evidence="3">
    <location>
        <begin position="59"/>
        <end position="82"/>
    </location>
</feature>
<comment type="caution">
    <text evidence="5">The sequence shown here is derived from an EMBL/GenBank/DDBJ whole genome shotgun (WGS) entry which is preliminary data.</text>
</comment>
<dbReference type="PROSITE" id="PS50222">
    <property type="entry name" value="EF_HAND_2"/>
    <property type="match status" value="1"/>
</dbReference>
<organism evidence="5 6">
    <name type="scientific">Phytophthora cactorum</name>
    <dbReference type="NCBI Taxonomy" id="29920"/>
    <lineage>
        <taxon>Eukaryota</taxon>
        <taxon>Sar</taxon>
        <taxon>Stramenopiles</taxon>
        <taxon>Oomycota</taxon>
        <taxon>Peronosporomycetes</taxon>
        <taxon>Peronosporales</taxon>
        <taxon>Peronosporaceae</taxon>
        <taxon>Phytophthora</taxon>
    </lineage>
</organism>
<dbReference type="InterPro" id="IPR002048">
    <property type="entry name" value="EF_hand_dom"/>
</dbReference>
<dbReference type="VEuPathDB" id="FungiDB:PC110_g18532"/>
<feature type="compositionally biased region" description="Acidic residues" evidence="3">
    <location>
        <begin position="66"/>
        <end position="82"/>
    </location>
</feature>
<sequence length="570" mass="62722">MLEEHRRQRKEQKPRRVEALSIINEASPLQRHTFVFAPLDDPRILSEIAAQDAVDAREGLKKGESEMDMEVGGDSFDEDDEDEEVKPTKILTGGQALGVMLTANLTLQHLDLSWNQLRAVGLNVSAPKMSAATGDEQLHVFNPVDPAGSYVLDLSDAYEHMVAHELLRLAVSHPARFHFTKLEYNASTQRGQVTKLEMVKRRIKPSSAPEDTIDTTSSGKSLNPVALMFQRLDEDGSGSVEFSELVNALRSCGLDVSDEQLVELLEKYDYDKSGSLPMSTTADDKDCTTGFESDVERAARLANEIPQGGLGILVIDQQVSFHPGGSLAIDSANADAARIAAFISNHTSELSQVVLTMDSHQRYHIAHGIFWENEAGESPSPFTTIYAQNITDGVWKPRDSSLHDYVLAYTQSLEASGKFSLTIWPEHCIIGSPGHNIVPDVLESALEWTKESLKPIQYVMKGSNPFTEHYSALRAEYELPYDPSTSLNTALIKSLQRAGKLVIVGEALSHCVNFTVRDLVDNWPVDRLSDLVILTDCSSAVAGFEAEAEQFLKDMAAKGLTLTTSTEFNA</sequence>
<comment type="similarity">
    <text evidence="1">Belongs to the isochorismatase family.</text>
</comment>
<dbReference type="CDD" id="cd00051">
    <property type="entry name" value="EFh"/>
    <property type="match status" value="1"/>
</dbReference>
<dbReference type="AlphaFoldDB" id="A0A8T1U951"/>
<dbReference type="VEuPathDB" id="FungiDB:PC110_g18531"/>
<dbReference type="Pfam" id="PF13499">
    <property type="entry name" value="EF-hand_7"/>
    <property type="match status" value="1"/>
</dbReference>
<dbReference type="EMBL" id="JAENGZ010000513">
    <property type="protein sequence ID" value="KAG6957965.1"/>
    <property type="molecule type" value="Genomic_DNA"/>
</dbReference>
<dbReference type="InterPro" id="IPR052347">
    <property type="entry name" value="Isochorismatase_Nicotinamidase"/>
</dbReference>
<accession>A0A8T1U951</accession>
<name>A0A8T1U951_9STRA</name>
<dbReference type="OrthoDB" id="1739143at2759"/>
<dbReference type="PANTHER" id="PTHR11080">
    <property type="entry name" value="PYRAZINAMIDASE/NICOTINAMIDASE"/>
    <property type="match status" value="1"/>
</dbReference>
<dbReference type="InterPro" id="IPR018247">
    <property type="entry name" value="EF_Hand_1_Ca_BS"/>
</dbReference>
<evidence type="ECO:0000259" key="4">
    <source>
        <dbReference type="PROSITE" id="PS50222"/>
    </source>
</evidence>
<gene>
    <name evidence="5" type="ORF">JG687_00009666</name>
</gene>
<evidence type="ECO:0000313" key="5">
    <source>
        <dbReference type="EMBL" id="KAG6957965.1"/>
    </source>
</evidence>
<keyword evidence="2" id="KW-0378">Hydrolase</keyword>
<dbReference type="PROSITE" id="PS00018">
    <property type="entry name" value="EF_HAND_1"/>
    <property type="match status" value="1"/>
</dbReference>
<evidence type="ECO:0000256" key="1">
    <source>
        <dbReference type="ARBA" id="ARBA00006336"/>
    </source>
</evidence>
<dbReference type="PANTHER" id="PTHR11080:SF2">
    <property type="entry name" value="LD05707P"/>
    <property type="match status" value="1"/>
</dbReference>
<evidence type="ECO:0000256" key="3">
    <source>
        <dbReference type="SAM" id="MobiDB-lite"/>
    </source>
</evidence>
<dbReference type="GO" id="GO:0016787">
    <property type="term" value="F:hydrolase activity"/>
    <property type="evidence" value="ECO:0007669"/>
    <property type="project" value="UniProtKB-KW"/>
</dbReference>
<proteinExistence type="inferred from homology"/>
<dbReference type="Proteomes" id="UP000688947">
    <property type="component" value="Unassembled WGS sequence"/>
</dbReference>
<reference evidence="5" key="1">
    <citation type="submission" date="2021-01" db="EMBL/GenBank/DDBJ databases">
        <title>Phytophthora aleatoria, a newly-described species from Pinus radiata is distinct from Phytophthora cactorum isolates based on comparative genomics.</title>
        <authorList>
            <person name="Mcdougal R."/>
            <person name="Panda P."/>
            <person name="Williams N."/>
            <person name="Studholme D.J."/>
        </authorList>
    </citation>
    <scope>NUCLEOTIDE SEQUENCE</scope>
    <source>
        <strain evidence="5">NZFS 3830</strain>
    </source>
</reference>
<dbReference type="GO" id="GO:0005509">
    <property type="term" value="F:calcium ion binding"/>
    <property type="evidence" value="ECO:0007669"/>
    <property type="project" value="InterPro"/>
</dbReference>
<evidence type="ECO:0000313" key="6">
    <source>
        <dbReference type="Proteomes" id="UP000688947"/>
    </source>
</evidence>
<feature type="domain" description="EF-hand" evidence="4">
    <location>
        <begin position="220"/>
        <end position="255"/>
    </location>
</feature>